<dbReference type="RefSeq" id="WP_167481358.1">
    <property type="nucleotide sequence ID" value="NZ_RQGG01000005.1"/>
</dbReference>
<dbReference type="AlphaFoldDB" id="A0A4R9JWV6"/>
<gene>
    <name evidence="1" type="ORF">EHQ59_00975</name>
</gene>
<reference evidence="1" key="1">
    <citation type="journal article" date="2019" name="PLoS Negl. Trop. Dis.">
        <title>Revisiting the worldwide diversity of Leptospira species in the environment.</title>
        <authorList>
            <person name="Vincent A.T."/>
            <person name="Schiettekatte O."/>
            <person name="Bourhy P."/>
            <person name="Veyrier F.J."/>
            <person name="Picardeau M."/>
        </authorList>
    </citation>
    <scope>NUCLEOTIDE SEQUENCE [LARGE SCALE GENOMIC DNA]</scope>
    <source>
        <strain evidence="1">201702454</strain>
    </source>
</reference>
<dbReference type="EMBL" id="RQGG01000005">
    <property type="protein sequence ID" value="TGL56831.1"/>
    <property type="molecule type" value="Genomic_DNA"/>
</dbReference>
<protein>
    <submittedName>
        <fullName evidence="1">Uncharacterized protein</fullName>
    </submittedName>
</protein>
<name>A0A4R9JWV6_9LEPT</name>
<comment type="caution">
    <text evidence="1">The sequence shown here is derived from an EMBL/GenBank/DDBJ whole genome shotgun (WGS) entry which is preliminary data.</text>
</comment>
<sequence length="149" mass="17189">MTKSLRSIFLNVFIASLILLTILTWSNAFKEIRTAKKNANAMKQFAAGFPHLFYPNYFFDINNLAEEHRIKFGSEELYYNDAQNFHSDVLQMATAPTKIYPLEIAKNSKIHVISPKEEFKSEITKPKNLMKCEEIVKGEFFLLSKCATL</sequence>
<dbReference type="Proteomes" id="UP000297609">
    <property type="component" value="Unassembled WGS sequence"/>
</dbReference>
<organism evidence="1 2">
    <name type="scientific">Leptospira kemamanensis</name>
    <dbReference type="NCBI Taxonomy" id="2484942"/>
    <lineage>
        <taxon>Bacteria</taxon>
        <taxon>Pseudomonadati</taxon>
        <taxon>Spirochaetota</taxon>
        <taxon>Spirochaetia</taxon>
        <taxon>Leptospirales</taxon>
        <taxon>Leptospiraceae</taxon>
        <taxon>Leptospira</taxon>
    </lineage>
</organism>
<proteinExistence type="predicted"/>
<evidence type="ECO:0000313" key="1">
    <source>
        <dbReference type="EMBL" id="TGL56831.1"/>
    </source>
</evidence>
<accession>A0A4R9JWV6</accession>
<keyword evidence="2" id="KW-1185">Reference proteome</keyword>
<evidence type="ECO:0000313" key="2">
    <source>
        <dbReference type="Proteomes" id="UP000297609"/>
    </source>
</evidence>